<sequence length="331" mass="34803">MNIRDKRIPGARRLAAVAVALAAMLTGLPGTAKAAYPSGPIRLMVPFQAGGLTDILARTIGNGLSAEQGWNVIVENKPGAGGNIGADFVARSRPDGQTLLMGSIGTNATNPFFYKDMHYDPRTAFAPVAMAATGTLMLVVNPELPVQDLKGLIAYAKAHPGKLSYASGGVGTSQYLAGELLKSMAGLQIQHVPYKGISPAMADLLGGRVSMTFDMATVLPYVQQGRLRPIAVANPKRSEALPKVPTIAEAGVPGYAASAWYGVFAPKGTPPEIVSRLNQAINHIVAQPKVRAELLRLGAEPSPMSADGFRKFVADESAKWEKVLGHGPAHH</sequence>
<comment type="caution">
    <text evidence="3">The sequence shown here is derived from an EMBL/GenBank/DDBJ whole genome shotgun (WGS) entry which is preliminary data.</text>
</comment>
<feature type="chain" id="PRO_5012601267" evidence="2">
    <location>
        <begin position="35"/>
        <end position="331"/>
    </location>
</feature>
<dbReference type="Pfam" id="PF03401">
    <property type="entry name" value="TctC"/>
    <property type="match status" value="1"/>
</dbReference>
<dbReference type="EMBL" id="NJIH01000011">
    <property type="protein sequence ID" value="OWT56214.1"/>
    <property type="molecule type" value="Genomic_DNA"/>
</dbReference>
<dbReference type="RefSeq" id="WP_088605091.1">
    <property type="nucleotide sequence ID" value="NZ_NJIH01000011.1"/>
</dbReference>
<evidence type="ECO:0000256" key="2">
    <source>
        <dbReference type="SAM" id="SignalP"/>
    </source>
</evidence>
<accession>A0A225M4E0</accession>
<dbReference type="OrthoDB" id="8678477at2"/>
<evidence type="ECO:0000313" key="4">
    <source>
        <dbReference type="Proteomes" id="UP000214603"/>
    </source>
</evidence>
<dbReference type="CDD" id="cd13578">
    <property type="entry name" value="PBP2_Bug27"/>
    <property type="match status" value="1"/>
</dbReference>
<dbReference type="SUPFAM" id="SSF53850">
    <property type="entry name" value="Periplasmic binding protein-like II"/>
    <property type="match status" value="1"/>
</dbReference>
<dbReference type="AlphaFoldDB" id="A0A225M4E0"/>
<evidence type="ECO:0000313" key="3">
    <source>
        <dbReference type="EMBL" id="OWT56214.1"/>
    </source>
</evidence>
<dbReference type="PIRSF" id="PIRSF017082">
    <property type="entry name" value="YflP"/>
    <property type="match status" value="1"/>
</dbReference>
<proteinExistence type="inferred from homology"/>
<reference evidence="4" key="1">
    <citation type="submission" date="2017-06" db="EMBL/GenBank/DDBJ databases">
        <title>Herbaspirillum phytohormonus sp. nov., isolated from the root nodule of Robinia pseudoacacia in lead-zinc mine.</title>
        <authorList>
            <person name="Fan M."/>
            <person name="Lin Y."/>
        </authorList>
    </citation>
    <scope>NUCLEOTIDE SEQUENCE [LARGE SCALE GENOMIC DNA]</scope>
    <source>
        <strain evidence="4">SC-089</strain>
    </source>
</reference>
<keyword evidence="4" id="KW-1185">Reference proteome</keyword>
<dbReference type="InterPro" id="IPR005064">
    <property type="entry name" value="BUG"/>
</dbReference>
<feature type="signal peptide" evidence="2">
    <location>
        <begin position="1"/>
        <end position="34"/>
    </location>
</feature>
<organism evidence="3 4">
    <name type="scientific">Candidimonas nitroreducens</name>
    <dbReference type="NCBI Taxonomy" id="683354"/>
    <lineage>
        <taxon>Bacteria</taxon>
        <taxon>Pseudomonadati</taxon>
        <taxon>Pseudomonadota</taxon>
        <taxon>Betaproteobacteria</taxon>
        <taxon>Burkholderiales</taxon>
        <taxon>Alcaligenaceae</taxon>
        <taxon>Candidimonas</taxon>
    </lineage>
</organism>
<dbReference type="Gene3D" id="3.40.190.150">
    <property type="entry name" value="Bordetella uptake gene, domain 1"/>
    <property type="match status" value="1"/>
</dbReference>
<gene>
    <name evidence="3" type="ORF">CEY11_19520</name>
</gene>
<dbReference type="InterPro" id="IPR042100">
    <property type="entry name" value="Bug_dom1"/>
</dbReference>
<name>A0A225M4E0_9BURK</name>
<protein>
    <submittedName>
        <fullName evidence="3">LacI family transcriptional regulator</fullName>
    </submittedName>
</protein>
<dbReference type="Gene3D" id="3.40.190.10">
    <property type="entry name" value="Periplasmic binding protein-like II"/>
    <property type="match status" value="1"/>
</dbReference>
<dbReference type="PANTHER" id="PTHR42928:SF5">
    <property type="entry name" value="BLR1237 PROTEIN"/>
    <property type="match status" value="1"/>
</dbReference>
<dbReference type="PANTHER" id="PTHR42928">
    <property type="entry name" value="TRICARBOXYLATE-BINDING PROTEIN"/>
    <property type="match status" value="1"/>
</dbReference>
<comment type="similarity">
    <text evidence="1">Belongs to the UPF0065 (bug) family.</text>
</comment>
<dbReference type="Proteomes" id="UP000214603">
    <property type="component" value="Unassembled WGS sequence"/>
</dbReference>
<keyword evidence="2" id="KW-0732">Signal</keyword>
<evidence type="ECO:0000256" key="1">
    <source>
        <dbReference type="ARBA" id="ARBA00006987"/>
    </source>
</evidence>